<evidence type="ECO:0000256" key="4">
    <source>
        <dbReference type="ARBA" id="ARBA00022553"/>
    </source>
</evidence>
<keyword evidence="2 5" id="KW-0728">SH3 domain</keyword>
<proteinExistence type="predicted"/>
<evidence type="ECO:0000256" key="1">
    <source>
        <dbReference type="ARBA" id="ARBA00004496"/>
    </source>
</evidence>
<dbReference type="STRING" id="796925.A0A137PBI2"/>
<keyword evidence="9" id="KW-1185">Reference proteome</keyword>
<evidence type="ECO:0000259" key="7">
    <source>
        <dbReference type="PROSITE" id="PS50002"/>
    </source>
</evidence>
<dbReference type="SMART" id="SM00326">
    <property type="entry name" value="SH3"/>
    <property type="match status" value="1"/>
</dbReference>
<feature type="compositionally biased region" description="Low complexity" evidence="6">
    <location>
        <begin position="360"/>
        <end position="369"/>
    </location>
</feature>
<organism evidence="8 9">
    <name type="scientific">Conidiobolus coronatus (strain ATCC 28846 / CBS 209.66 / NRRL 28638)</name>
    <name type="common">Delacroixia coronata</name>
    <dbReference type="NCBI Taxonomy" id="796925"/>
    <lineage>
        <taxon>Eukaryota</taxon>
        <taxon>Fungi</taxon>
        <taxon>Fungi incertae sedis</taxon>
        <taxon>Zoopagomycota</taxon>
        <taxon>Entomophthoromycotina</taxon>
        <taxon>Entomophthoromycetes</taxon>
        <taxon>Entomophthorales</taxon>
        <taxon>Ancylistaceae</taxon>
        <taxon>Conidiobolus</taxon>
    </lineage>
</organism>
<dbReference type="SUPFAM" id="SSF50044">
    <property type="entry name" value="SH3-domain"/>
    <property type="match status" value="1"/>
</dbReference>
<dbReference type="Pfam" id="PF00018">
    <property type="entry name" value="SH3_1"/>
    <property type="match status" value="1"/>
</dbReference>
<dbReference type="InterPro" id="IPR036028">
    <property type="entry name" value="SH3-like_dom_sf"/>
</dbReference>
<dbReference type="Gene3D" id="2.30.30.40">
    <property type="entry name" value="SH3 Domains"/>
    <property type="match status" value="1"/>
</dbReference>
<dbReference type="InterPro" id="IPR027267">
    <property type="entry name" value="AH/BAR_dom_sf"/>
</dbReference>
<feature type="domain" description="SH3" evidence="7">
    <location>
        <begin position="525"/>
        <end position="590"/>
    </location>
</feature>
<comment type="subcellular location">
    <subcellularLocation>
        <location evidence="1">Cytoplasm</location>
    </subcellularLocation>
</comment>
<reference evidence="8 9" key="1">
    <citation type="journal article" date="2015" name="Genome Biol. Evol.">
        <title>Phylogenomic analyses indicate that early fungi evolved digesting cell walls of algal ancestors of land plants.</title>
        <authorList>
            <person name="Chang Y."/>
            <person name="Wang S."/>
            <person name="Sekimoto S."/>
            <person name="Aerts A.L."/>
            <person name="Choi C."/>
            <person name="Clum A."/>
            <person name="LaButti K.M."/>
            <person name="Lindquist E.A."/>
            <person name="Yee Ngan C."/>
            <person name="Ohm R.A."/>
            <person name="Salamov A.A."/>
            <person name="Grigoriev I.V."/>
            <person name="Spatafora J.W."/>
            <person name="Berbee M.L."/>
        </authorList>
    </citation>
    <scope>NUCLEOTIDE SEQUENCE [LARGE SCALE GENOMIC DNA]</scope>
    <source>
        <strain evidence="8 9">NRRL 28638</strain>
    </source>
</reference>
<feature type="compositionally biased region" description="Low complexity" evidence="6">
    <location>
        <begin position="465"/>
        <end position="490"/>
    </location>
</feature>
<dbReference type="Proteomes" id="UP000070444">
    <property type="component" value="Unassembled WGS sequence"/>
</dbReference>
<protein>
    <recommendedName>
        <fullName evidence="7">SH3 domain-containing protein</fullName>
    </recommendedName>
</protein>
<dbReference type="PROSITE" id="PS50002">
    <property type="entry name" value="SH3"/>
    <property type="match status" value="1"/>
</dbReference>
<dbReference type="InterPro" id="IPR001060">
    <property type="entry name" value="FCH_dom"/>
</dbReference>
<dbReference type="GO" id="GO:0032153">
    <property type="term" value="C:cell division site"/>
    <property type="evidence" value="ECO:0007669"/>
    <property type="project" value="TreeGrafter"/>
</dbReference>
<evidence type="ECO:0000256" key="3">
    <source>
        <dbReference type="ARBA" id="ARBA00022490"/>
    </source>
</evidence>
<keyword evidence="3" id="KW-0963">Cytoplasm</keyword>
<dbReference type="SMART" id="SM00055">
    <property type="entry name" value="FCH"/>
    <property type="match status" value="1"/>
</dbReference>
<dbReference type="GO" id="GO:0030036">
    <property type="term" value="P:actin cytoskeleton organization"/>
    <property type="evidence" value="ECO:0007669"/>
    <property type="project" value="UniProtKB-ARBA"/>
</dbReference>
<evidence type="ECO:0000256" key="6">
    <source>
        <dbReference type="SAM" id="MobiDB-lite"/>
    </source>
</evidence>
<dbReference type="OrthoDB" id="5971719at2759"/>
<sequence length="590" mass="65407">MTTSELPQNIDQWEKKSKLGKLTGHELSNYFIQRSQLEEEYASKLQKLSLETFGNSEIGGLNKTLLSLTQEINTTSGVHLKLSEQLKNELKLPLEDFLSQQKSQRKEIIQILTKLSQDKSASQANLNRARARVEEIPKFSDDPRRYLIDQEYHACVQLYQEAAYRCDTESRLACSKYEAIEENRIQFLRSTLWKYVNMMSSSCVSDDEALERVRQSLEILDPRSDVEIFMRESINDKAIIENGLENPKHKMYPTPSHSDENQLSLPNHSGINTGSPLKNEIQSSNNSEGPKLTQILSSLQHTQARPRGAALPTNDISANMSIPISLGRPIPSSVHDPNKIISNDLVTATIARSPILAAKRSSTSASRPSSIPPTPVSVPISAAAPPMPHPAQQMPPSSQFPHGPSRTPSVAHGYPPRGSRPSSPEPNPQFGNPYHPGHRMPQYHPSVGPGSPHHPRTPMNRPIGQSQQQPPAQQQPHQGRPMGPGPARAASPPPHHSMMGHVSPPTDIKMENNPSPSINTKDPRPILFYVRAIYDYDPEIPEEIALREGQMVAVLATQLDGWWEGQVISEQGTASRVGIFPSNFTEPASL</sequence>
<dbReference type="GO" id="GO:0005886">
    <property type="term" value="C:plasma membrane"/>
    <property type="evidence" value="ECO:0007669"/>
    <property type="project" value="TreeGrafter"/>
</dbReference>
<dbReference type="AlphaFoldDB" id="A0A137PBI2"/>
<keyword evidence="4" id="KW-0597">Phosphoprotein</keyword>
<dbReference type="Pfam" id="PF00611">
    <property type="entry name" value="FCH"/>
    <property type="match status" value="1"/>
</dbReference>
<dbReference type="EMBL" id="KQ964456">
    <property type="protein sequence ID" value="KXN72302.1"/>
    <property type="molecule type" value="Genomic_DNA"/>
</dbReference>
<dbReference type="PANTHER" id="PTHR23065">
    <property type="entry name" value="PROLINE-SERINE-THREONINE PHOSPHATASE INTERACTING PROTEIN 1"/>
    <property type="match status" value="1"/>
</dbReference>
<feature type="region of interest" description="Disordered" evidence="6">
    <location>
        <begin position="357"/>
        <end position="519"/>
    </location>
</feature>
<feature type="compositionally biased region" description="Low complexity" evidence="6">
    <location>
        <begin position="377"/>
        <end position="399"/>
    </location>
</feature>
<dbReference type="SUPFAM" id="SSF103657">
    <property type="entry name" value="BAR/IMD domain-like"/>
    <property type="match status" value="1"/>
</dbReference>
<evidence type="ECO:0000256" key="2">
    <source>
        <dbReference type="ARBA" id="ARBA00022443"/>
    </source>
</evidence>
<dbReference type="OMA" id="RFAKSWN"/>
<gene>
    <name evidence="8" type="ORF">CONCODRAFT_77885</name>
</gene>
<dbReference type="GO" id="GO:0030864">
    <property type="term" value="C:cortical actin cytoskeleton"/>
    <property type="evidence" value="ECO:0007669"/>
    <property type="project" value="UniProtKB-ARBA"/>
</dbReference>
<dbReference type="PANTHER" id="PTHR23065:SF7">
    <property type="entry name" value="NOSTRIN, ISOFORM H"/>
    <property type="match status" value="1"/>
</dbReference>
<evidence type="ECO:0000313" key="8">
    <source>
        <dbReference type="EMBL" id="KXN72302.1"/>
    </source>
</evidence>
<dbReference type="InterPro" id="IPR001452">
    <property type="entry name" value="SH3_domain"/>
</dbReference>
<accession>A0A137PBI2</accession>
<name>A0A137PBI2_CONC2</name>
<evidence type="ECO:0000256" key="5">
    <source>
        <dbReference type="PROSITE-ProRule" id="PRU00192"/>
    </source>
</evidence>
<dbReference type="PRINTS" id="PR00452">
    <property type="entry name" value="SH3DOMAIN"/>
</dbReference>
<dbReference type="Gene3D" id="1.20.1270.60">
    <property type="entry name" value="Arfaptin homology (AH) domain/BAR domain"/>
    <property type="match status" value="1"/>
</dbReference>
<dbReference type="CDD" id="cd00174">
    <property type="entry name" value="SH3"/>
    <property type="match status" value="1"/>
</dbReference>
<evidence type="ECO:0000313" key="9">
    <source>
        <dbReference type="Proteomes" id="UP000070444"/>
    </source>
</evidence>